<evidence type="ECO:0000259" key="6">
    <source>
        <dbReference type="PROSITE" id="PS50016"/>
    </source>
</evidence>
<gene>
    <name evidence="9" type="ORF">EDB92DRAFT_1935046</name>
</gene>
<comment type="caution">
    <text evidence="9">The sequence shown here is derived from an EMBL/GenBank/DDBJ whole genome shotgun (WGS) entry which is preliminary data.</text>
</comment>
<evidence type="ECO:0000256" key="5">
    <source>
        <dbReference type="SAM" id="MobiDB-lite"/>
    </source>
</evidence>
<evidence type="ECO:0000259" key="8">
    <source>
        <dbReference type="PROSITE" id="PS51038"/>
    </source>
</evidence>
<keyword evidence="3" id="KW-0862">Zinc</keyword>
<dbReference type="CDD" id="cd00202">
    <property type="entry name" value="ZnF_GATA"/>
    <property type="match status" value="1"/>
</dbReference>
<dbReference type="PROSITE" id="PS50114">
    <property type="entry name" value="GATA_ZN_FINGER_2"/>
    <property type="match status" value="1"/>
</dbReference>
<feature type="domain" description="GATA-type" evidence="7">
    <location>
        <begin position="521"/>
        <end position="556"/>
    </location>
</feature>
<dbReference type="InterPro" id="IPR043151">
    <property type="entry name" value="BAH_sf"/>
</dbReference>
<dbReference type="Proteomes" id="UP001201163">
    <property type="component" value="Unassembled WGS sequence"/>
</dbReference>
<dbReference type="PANTHER" id="PTHR47672">
    <property type="entry name" value="E3 UBIQUITIN-PROTEIN LIGASE SNT2"/>
    <property type="match status" value="1"/>
</dbReference>
<dbReference type="InterPro" id="IPR013088">
    <property type="entry name" value="Znf_NHR/GATA"/>
</dbReference>
<dbReference type="InterPro" id="IPR001965">
    <property type="entry name" value="Znf_PHD"/>
</dbReference>
<dbReference type="GO" id="GO:0004842">
    <property type="term" value="F:ubiquitin-protein transferase activity"/>
    <property type="evidence" value="ECO:0007669"/>
    <property type="project" value="TreeGrafter"/>
</dbReference>
<dbReference type="CDD" id="cd15497">
    <property type="entry name" value="PHD1_Snt2p_like"/>
    <property type="match status" value="1"/>
</dbReference>
<dbReference type="Gene3D" id="1.10.10.60">
    <property type="entry name" value="Homeodomain-like"/>
    <property type="match status" value="1"/>
</dbReference>
<dbReference type="Pfam" id="PF00628">
    <property type="entry name" value="PHD"/>
    <property type="match status" value="1"/>
</dbReference>
<evidence type="ECO:0000256" key="3">
    <source>
        <dbReference type="ARBA" id="ARBA00022833"/>
    </source>
</evidence>
<dbReference type="InterPro" id="IPR013083">
    <property type="entry name" value="Znf_RING/FYVE/PHD"/>
</dbReference>
<evidence type="ECO:0000256" key="2">
    <source>
        <dbReference type="ARBA" id="ARBA00022771"/>
    </source>
</evidence>
<dbReference type="Gene3D" id="2.30.30.490">
    <property type="match status" value="1"/>
</dbReference>
<dbReference type="AlphaFoldDB" id="A0AAD4QDP5"/>
<dbReference type="Gene3D" id="3.30.40.10">
    <property type="entry name" value="Zinc/RING finger domain, C3HC4 (zinc finger)"/>
    <property type="match status" value="2"/>
</dbReference>
<dbReference type="InterPro" id="IPR000679">
    <property type="entry name" value="Znf_GATA"/>
</dbReference>
<evidence type="ECO:0000259" key="7">
    <source>
        <dbReference type="PROSITE" id="PS50114"/>
    </source>
</evidence>
<dbReference type="SMART" id="SM00401">
    <property type="entry name" value="ZnF_GATA"/>
    <property type="match status" value="1"/>
</dbReference>
<reference evidence="9" key="1">
    <citation type="submission" date="2022-01" db="EMBL/GenBank/DDBJ databases">
        <title>Comparative genomics reveals a dynamic genome evolution in the ectomycorrhizal milk-cap (Lactarius) mushrooms.</title>
        <authorList>
            <consortium name="DOE Joint Genome Institute"/>
            <person name="Lebreton A."/>
            <person name="Tang N."/>
            <person name="Kuo A."/>
            <person name="LaButti K."/>
            <person name="Drula E."/>
            <person name="Barry K."/>
            <person name="Clum A."/>
            <person name="Lipzen A."/>
            <person name="Mousain D."/>
            <person name="Ng V."/>
            <person name="Wang R."/>
            <person name="Wang X."/>
            <person name="Dai Y."/>
            <person name="Henrissat B."/>
            <person name="Grigoriev I.V."/>
            <person name="Guerin-Laguette A."/>
            <person name="Yu F."/>
            <person name="Martin F.M."/>
        </authorList>
    </citation>
    <scope>NUCLEOTIDE SEQUENCE</scope>
    <source>
        <strain evidence="9">QP</strain>
    </source>
</reference>
<dbReference type="GO" id="GO:0048189">
    <property type="term" value="C:Lid2 complex"/>
    <property type="evidence" value="ECO:0007669"/>
    <property type="project" value="TreeGrafter"/>
</dbReference>
<dbReference type="Pfam" id="PF00320">
    <property type="entry name" value="GATA"/>
    <property type="match status" value="1"/>
</dbReference>
<feature type="compositionally biased region" description="Low complexity" evidence="5">
    <location>
        <begin position="601"/>
        <end position="614"/>
    </location>
</feature>
<sequence>MATSITLKNGEQVKVNDHVYCSPSWSIRDGTPYSVARIMEFLPAEGMAPSHKGKGKEPASVYTRVRLAWYYRPSDVSDRPVADSRLLLAAIYSEICEVAQLRAKCYVVHRDKITDLAGWKKRPDRFYFNRLFDPYIKKEFEVIQSNDVRNLPTHIRDVLTQRYEYVVAEKEIVPDLTDALRNCDTCSNWCPPQETVRCDRCKSFFHMGCVQPPLIAKPTRGYGWTCGPCSRAHEQAVEGHDVRHAPSPSTKPKSHAPPARGRGRPRKDRTLAEKEENVPVRHFKMWPFRYFGLHTVAEDTLDPDDLIFPRATTRVGPKYQAPIPAKMARVIQVSAFPLFHIQERGGEATVEVLSLVHEMSDTQGKHAIPIVEQRKARLTAKQSLRSNVDWLTEVIRRFSEAFALGHDFSAVSMSNVFRHEKWKSTETRYADREWDDDEKAAFEDAVLTHGAELRTVRDEVGTRTIYEVVRYYGHWKNMKLGEENRRRRLLGPSGETLPPSALTMPSGYDSDSEGSIVRVPSKAHASCGACRTRDTKLWWKAPKGLPTSVLCDACGISWRKYADLNHLRPIREEAAAVKQAKSEKREGTPLAGSNAKRVKATGSVPSTPSPPVGNGTPQHRCLACHKYGTGKVFKCKECQTRAHSGACGIVDPGSVESWTCDLCQNEKTAEASLNPDCVLCARSKRDREKSTVYPPADSFLRVCKPTEGQGWVHLACAVFIPEVSFSDAKRLRIVEGISTIPTHRWSTVGGAVARCSDCSAEYHISCAWSRGYKFGFEIQATKSAKREPSASVSFNGAVGTMHPVVRCKEHEGGRRPLIDICETNEYGETALQVYCNTYKQAPVAQSHALLRKARRLDLVLEEKDLALSGQATTSTLLANGENSTEDPECAHCKTSYSPFFHPLPRAGAFACHRCHFEGRTQMPLTNGHVHAHGLGHTVAS</sequence>
<keyword evidence="10" id="KW-1185">Reference proteome</keyword>
<dbReference type="InterPro" id="IPR019786">
    <property type="entry name" value="Zinc_finger_PHD-type_CS"/>
</dbReference>
<dbReference type="EMBL" id="JAKELL010000025">
    <property type="protein sequence ID" value="KAH8991713.1"/>
    <property type="molecule type" value="Genomic_DNA"/>
</dbReference>
<dbReference type="GO" id="GO:0003682">
    <property type="term" value="F:chromatin binding"/>
    <property type="evidence" value="ECO:0007669"/>
    <property type="project" value="InterPro"/>
</dbReference>
<dbReference type="Gene3D" id="3.30.50.10">
    <property type="entry name" value="Erythroid Transcription Factor GATA-1, subunit A"/>
    <property type="match status" value="1"/>
</dbReference>
<dbReference type="SMART" id="SM00439">
    <property type="entry name" value="BAH"/>
    <property type="match status" value="1"/>
</dbReference>
<feature type="region of interest" description="Disordered" evidence="5">
    <location>
        <begin position="237"/>
        <end position="276"/>
    </location>
</feature>
<dbReference type="InterPro" id="IPR029617">
    <property type="entry name" value="Snt2"/>
</dbReference>
<accession>A0AAD4QDP5</accession>
<dbReference type="SMART" id="SM00249">
    <property type="entry name" value="PHD"/>
    <property type="match status" value="2"/>
</dbReference>
<dbReference type="GO" id="GO:0006355">
    <property type="term" value="P:regulation of DNA-templated transcription"/>
    <property type="evidence" value="ECO:0007669"/>
    <property type="project" value="InterPro"/>
</dbReference>
<dbReference type="GO" id="GO:0036205">
    <property type="term" value="P:histone catabolic process"/>
    <property type="evidence" value="ECO:0007669"/>
    <property type="project" value="TreeGrafter"/>
</dbReference>
<dbReference type="SUPFAM" id="SSF46689">
    <property type="entry name" value="Homeodomain-like"/>
    <property type="match status" value="1"/>
</dbReference>
<keyword evidence="2 4" id="KW-0863">Zinc-finger</keyword>
<feature type="region of interest" description="Disordered" evidence="5">
    <location>
        <begin position="578"/>
        <end position="614"/>
    </location>
</feature>
<evidence type="ECO:0000313" key="9">
    <source>
        <dbReference type="EMBL" id="KAH8991713.1"/>
    </source>
</evidence>
<organism evidence="9 10">
    <name type="scientific">Lactarius akahatsu</name>
    <dbReference type="NCBI Taxonomy" id="416441"/>
    <lineage>
        <taxon>Eukaryota</taxon>
        <taxon>Fungi</taxon>
        <taxon>Dikarya</taxon>
        <taxon>Basidiomycota</taxon>
        <taxon>Agaricomycotina</taxon>
        <taxon>Agaricomycetes</taxon>
        <taxon>Russulales</taxon>
        <taxon>Russulaceae</taxon>
        <taxon>Lactarius</taxon>
    </lineage>
</organism>
<dbReference type="CDD" id="cd15571">
    <property type="entry name" value="ePHD"/>
    <property type="match status" value="1"/>
</dbReference>
<proteinExistence type="predicted"/>
<evidence type="ECO:0000256" key="1">
    <source>
        <dbReference type="ARBA" id="ARBA00022723"/>
    </source>
</evidence>
<protein>
    <submittedName>
        <fullName evidence="9">Uncharacterized protein</fullName>
    </submittedName>
</protein>
<dbReference type="PROSITE" id="PS51038">
    <property type="entry name" value="BAH"/>
    <property type="match status" value="1"/>
</dbReference>
<feature type="domain" description="BAH" evidence="8">
    <location>
        <begin position="11"/>
        <end position="143"/>
    </location>
</feature>
<dbReference type="InterPro" id="IPR001025">
    <property type="entry name" value="BAH_dom"/>
</dbReference>
<evidence type="ECO:0000256" key="4">
    <source>
        <dbReference type="PROSITE-ProRule" id="PRU00094"/>
    </source>
</evidence>
<name>A0AAD4QDP5_9AGAM</name>
<feature type="domain" description="PHD-type" evidence="6">
    <location>
        <begin position="180"/>
        <end position="232"/>
    </location>
</feature>
<dbReference type="InterPro" id="IPR011011">
    <property type="entry name" value="Znf_FYVE_PHD"/>
</dbReference>
<dbReference type="SUPFAM" id="SSF57716">
    <property type="entry name" value="Glucocorticoid receptor-like (DNA-binding domain)"/>
    <property type="match status" value="1"/>
</dbReference>
<dbReference type="InterPro" id="IPR009057">
    <property type="entry name" value="Homeodomain-like_sf"/>
</dbReference>
<dbReference type="GO" id="GO:0043565">
    <property type="term" value="F:sequence-specific DNA binding"/>
    <property type="evidence" value="ECO:0007669"/>
    <property type="project" value="InterPro"/>
</dbReference>
<dbReference type="PROSITE" id="PS50016">
    <property type="entry name" value="ZF_PHD_2"/>
    <property type="match status" value="1"/>
</dbReference>
<dbReference type="Pfam" id="PF01426">
    <property type="entry name" value="BAH"/>
    <property type="match status" value="1"/>
</dbReference>
<dbReference type="Pfam" id="PF13832">
    <property type="entry name" value="zf-HC5HC2H_2"/>
    <property type="match status" value="1"/>
</dbReference>
<dbReference type="PROSITE" id="PS01359">
    <property type="entry name" value="ZF_PHD_1"/>
    <property type="match status" value="1"/>
</dbReference>
<feature type="compositionally biased region" description="Basic and acidic residues" evidence="5">
    <location>
        <begin position="578"/>
        <end position="587"/>
    </location>
</feature>
<evidence type="ECO:0000313" key="10">
    <source>
        <dbReference type="Proteomes" id="UP001201163"/>
    </source>
</evidence>
<keyword evidence="1" id="KW-0479">Metal-binding</keyword>
<dbReference type="GO" id="GO:0008270">
    <property type="term" value="F:zinc ion binding"/>
    <property type="evidence" value="ECO:0007669"/>
    <property type="project" value="UniProtKB-KW"/>
</dbReference>
<dbReference type="InterPro" id="IPR019787">
    <property type="entry name" value="Znf_PHD-finger"/>
</dbReference>
<dbReference type="SUPFAM" id="SSF57903">
    <property type="entry name" value="FYVE/PHD zinc finger"/>
    <property type="match status" value="1"/>
</dbReference>
<dbReference type="PANTHER" id="PTHR47672:SF1">
    <property type="entry name" value="E3 UBIQUITIN-PROTEIN LIGASE SNT2"/>
    <property type="match status" value="1"/>
</dbReference>